<dbReference type="EMBL" id="KZ851871">
    <property type="protein sequence ID" value="RDK37464.1"/>
    <property type="molecule type" value="Genomic_DNA"/>
</dbReference>
<reference evidence="2 3" key="1">
    <citation type="submission" date="2018-07" db="EMBL/GenBank/DDBJ databases">
        <title>Section-level genome sequencing of Aspergillus section Nigri to investigate inter- and intra-species variation.</title>
        <authorList>
            <consortium name="DOE Joint Genome Institute"/>
            <person name="Vesth T.C."/>
            <person name="Nybo J.L."/>
            <person name="Theobald S."/>
            <person name="Frisvad J.C."/>
            <person name="Larsen T.O."/>
            <person name="Nielsen K.F."/>
            <person name="Hoof J.B."/>
            <person name="Brandl J."/>
            <person name="Salamov A."/>
            <person name="Riley R."/>
            <person name="Gladden J.M."/>
            <person name="Phatale P."/>
            <person name="Nielsen M.T."/>
            <person name="Lyhne E.K."/>
            <person name="Kogle M.E."/>
            <person name="Strasser K."/>
            <person name="McDonnell E."/>
            <person name="Barry K."/>
            <person name="Clum A."/>
            <person name="Chen C."/>
            <person name="Nolan M."/>
            <person name="Sandor L."/>
            <person name="Kuo A."/>
            <person name="Lipzen A."/>
            <person name="Hainaut M."/>
            <person name="Drula E."/>
            <person name="Tsang A."/>
            <person name="Magnuson J.K."/>
            <person name="Henrissat B."/>
            <person name="Wiebenga A."/>
            <person name="Simmons B.A."/>
            <person name="Makela M.R."/>
            <person name="De vries R.P."/>
            <person name="Grigoriev I.V."/>
            <person name="Mortensen U.H."/>
            <person name="Baker S.E."/>
            <person name="Andersen M.R."/>
        </authorList>
    </citation>
    <scope>NUCLEOTIDE SEQUENCE [LARGE SCALE GENOMIC DNA]</scope>
    <source>
        <strain evidence="2 3">ATCC 13157</strain>
    </source>
</reference>
<gene>
    <name evidence="2" type="ORF">M752DRAFT_279715</name>
</gene>
<feature type="compositionally biased region" description="Basic residues" evidence="1">
    <location>
        <begin position="39"/>
        <end position="53"/>
    </location>
</feature>
<evidence type="ECO:0000313" key="2">
    <source>
        <dbReference type="EMBL" id="RDK37464.1"/>
    </source>
</evidence>
<evidence type="ECO:0000256" key="1">
    <source>
        <dbReference type="SAM" id="MobiDB-lite"/>
    </source>
</evidence>
<accession>A0A370P6I8</accession>
<feature type="compositionally biased region" description="Basic and acidic residues" evidence="1">
    <location>
        <begin position="1"/>
        <end position="24"/>
    </location>
</feature>
<feature type="region of interest" description="Disordered" evidence="1">
    <location>
        <begin position="1"/>
        <end position="53"/>
    </location>
</feature>
<keyword evidence="3" id="KW-1185">Reference proteome</keyword>
<proteinExistence type="predicted"/>
<protein>
    <submittedName>
        <fullName evidence="2">Uncharacterized protein</fullName>
    </submittedName>
</protein>
<evidence type="ECO:0000313" key="3">
    <source>
        <dbReference type="Proteomes" id="UP000254937"/>
    </source>
</evidence>
<organism evidence="2 3">
    <name type="scientific">Aspergillus phoenicis ATCC 13157</name>
    <dbReference type="NCBI Taxonomy" id="1353007"/>
    <lineage>
        <taxon>Eukaryota</taxon>
        <taxon>Fungi</taxon>
        <taxon>Dikarya</taxon>
        <taxon>Ascomycota</taxon>
        <taxon>Pezizomycotina</taxon>
        <taxon>Eurotiomycetes</taxon>
        <taxon>Eurotiomycetidae</taxon>
        <taxon>Eurotiales</taxon>
        <taxon>Aspergillaceae</taxon>
        <taxon>Aspergillus</taxon>
    </lineage>
</organism>
<name>A0A370P6I8_ASPPH</name>
<sequence>MFDRFGGDFKSPHSKDHSGQREIPPRSILRRGSPVRLKPSSRHRRLTRNRTSNRKGELLVTFVSYGWGLSVTG</sequence>
<dbReference type="AlphaFoldDB" id="A0A370P6I8"/>
<dbReference type="Proteomes" id="UP000254937">
    <property type="component" value="Unassembled WGS sequence"/>
</dbReference>